<dbReference type="SUPFAM" id="SSF53756">
    <property type="entry name" value="UDP-Glycosyltransferase/glycogen phosphorylase"/>
    <property type="match status" value="1"/>
</dbReference>
<reference evidence="2 3" key="1">
    <citation type="submission" date="2016-10" db="EMBL/GenBank/DDBJ databases">
        <authorList>
            <person name="de Groot N.N."/>
        </authorList>
    </citation>
    <scope>NUCLEOTIDE SEQUENCE [LARGE SCALE GENOMIC DNA]</scope>
    <source>
        <strain evidence="2 3">DSM 12130</strain>
    </source>
</reference>
<sequence length="385" mass="43088">MKVTYYCQHVLGIGHFYRSLEICRALAAEFPTTLILGGPDVRFDRGAIEVVSLPGLMMDRNFENLAPCTPGRTLDQTKELRQRLLFDYFQQKRPDVFITELYPFGRKAFRFELDPILEGVKNSSLGPCICLSSVRDILVEKKEGQEKYQQKVIDTLNTYFDGVLVHSDRGVIALESSFPRLDEIRCPLHYTGFVAPKVDGVGNKGIRTRQQIGDDAKLIVASIGGGNVGSELLFATVAAFRSLVGRNSGNYHLQVFTGPYCSDEAFDQLKKEQAANIRIDRFTDSFIHWLEAADLSVSMGGYNTCMNLIRTGTPALIYPFDQNREQAVRAARLSETMPFSLLTKDDMETTRFGAKLASQLCKQRSATKINLDGAAQTVRIISNLR</sequence>
<dbReference type="Pfam" id="PF04101">
    <property type="entry name" value="Glyco_tran_28_C"/>
    <property type="match status" value="1"/>
</dbReference>
<proteinExistence type="predicted"/>
<dbReference type="AlphaFoldDB" id="A0A1H0M7S0"/>
<dbReference type="PANTHER" id="PTHR21015:SF28">
    <property type="entry name" value="SLL1722 PROTEIN"/>
    <property type="match status" value="1"/>
</dbReference>
<dbReference type="STRING" id="91360.SAMN05660330_01009"/>
<evidence type="ECO:0000259" key="1">
    <source>
        <dbReference type="Pfam" id="PF04101"/>
    </source>
</evidence>
<dbReference type="PANTHER" id="PTHR21015">
    <property type="entry name" value="UDP-N-ACETYLGLUCOSAMINE--N-ACETYLMURAMYL-(PENTAPEPTIDE) PYROPHOSPHORYL-UNDECAPRENOL N-ACETYLGLUCOSAMINE TRANSFERASE 1"/>
    <property type="match status" value="1"/>
</dbReference>
<name>A0A1H0M7S0_9BACT</name>
<feature type="domain" description="Glycosyl transferase family 28 C-terminal" evidence="1">
    <location>
        <begin position="223"/>
        <end position="336"/>
    </location>
</feature>
<dbReference type="Proteomes" id="UP000199073">
    <property type="component" value="Unassembled WGS sequence"/>
</dbReference>
<dbReference type="EMBL" id="FNJI01000005">
    <property type="protein sequence ID" value="SDO76266.1"/>
    <property type="molecule type" value="Genomic_DNA"/>
</dbReference>
<gene>
    <name evidence="2" type="ORF">SAMN05660330_01009</name>
</gene>
<evidence type="ECO:0000313" key="2">
    <source>
        <dbReference type="EMBL" id="SDO76266.1"/>
    </source>
</evidence>
<protein>
    <submittedName>
        <fullName evidence="2">Predicted glycosyl transferase</fullName>
    </submittedName>
</protein>
<dbReference type="InterPro" id="IPR007235">
    <property type="entry name" value="Glyco_trans_28_C"/>
</dbReference>
<evidence type="ECO:0000313" key="3">
    <source>
        <dbReference type="Proteomes" id="UP000199073"/>
    </source>
</evidence>
<dbReference type="RefSeq" id="WP_176761094.1">
    <property type="nucleotide sequence ID" value="NZ_FNJI01000005.1"/>
</dbReference>
<keyword evidence="3" id="KW-1185">Reference proteome</keyword>
<dbReference type="GO" id="GO:0016758">
    <property type="term" value="F:hexosyltransferase activity"/>
    <property type="evidence" value="ECO:0007669"/>
    <property type="project" value="InterPro"/>
</dbReference>
<keyword evidence="2" id="KW-0808">Transferase</keyword>
<dbReference type="Gene3D" id="3.40.50.2000">
    <property type="entry name" value="Glycogen Phosphorylase B"/>
    <property type="match status" value="1"/>
</dbReference>
<organism evidence="2 3">
    <name type="scientific">Desulforhopalus singaporensis</name>
    <dbReference type="NCBI Taxonomy" id="91360"/>
    <lineage>
        <taxon>Bacteria</taxon>
        <taxon>Pseudomonadati</taxon>
        <taxon>Thermodesulfobacteriota</taxon>
        <taxon>Desulfobulbia</taxon>
        <taxon>Desulfobulbales</taxon>
        <taxon>Desulfocapsaceae</taxon>
        <taxon>Desulforhopalus</taxon>
    </lineage>
</organism>
<accession>A0A1H0M7S0</accession>